<feature type="region of interest" description="Disordered" evidence="1">
    <location>
        <begin position="84"/>
        <end position="120"/>
    </location>
</feature>
<protein>
    <submittedName>
        <fullName evidence="2">Uncharacterized protein</fullName>
    </submittedName>
</protein>
<feature type="region of interest" description="Disordered" evidence="1">
    <location>
        <begin position="339"/>
        <end position="383"/>
    </location>
</feature>
<keyword evidence="3" id="KW-1185">Reference proteome</keyword>
<evidence type="ECO:0000313" key="2">
    <source>
        <dbReference type="EnsemblPlants" id="Solyc01g008430.2.1"/>
    </source>
</evidence>
<reference evidence="2" key="2">
    <citation type="submission" date="2019-01" db="UniProtKB">
        <authorList>
            <consortium name="EnsemblPlants"/>
        </authorList>
    </citation>
    <scope>IDENTIFICATION</scope>
    <source>
        <strain evidence="2">cv. Heinz 1706</strain>
    </source>
</reference>
<dbReference type="Gramene" id="Solyc01g008430.2.1">
    <property type="protein sequence ID" value="Solyc01g008430.2.1"/>
    <property type="gene ID" value="Solyc01g008430.2"/>
</dbReference>
<feature type="compositionally biased region" description="Basic residues" evidence="1">
    <location>
        <begin position="105"/>
        <end position="118"/>
    </location>
</feature>
<dbReference type="EnsemblPlants" id="Solyc01g008430.2.1">
    <property type="protein sequence ID" value="Solyc01g008430.2.1"/>
    <property type="gene ID" value="Solyc01g008430.2"/>
</dbReference>
<organism evidence="2">
    <name type="scientific">Solanum lycopersicum</name>
    <name type="common">Tomato</name>
    <name type="synonym">Lycopersicon esculentum</name>
    <dbReference type="NCBI Taxonomy" id="4081"/>
    <lineage>
        <taxon>Eukaryota</taxon>
        <taxon>Viridiplantae</taxon>
        <taxon>Streptophyta</taxon>
        <taxon>Embryophyta</taxon>
        <taxon>Tracheophyta</taxon>
        <taxon>Spermatophyta</taxon>
        <taxon>Magnoliopsida</taxon>
        <taxon>eudicotyledons</taxon>
        <taxon>Gunneridae</taxon>
        <taxon>Pentapetalae</taxon>
        <taxon>asterids</taxon>
        <taxon>lamiids</taxon>
        <taxon>Solanales</taxon>
        <taxon>Solanaceae</taxon>
        <taxon>Solanoideae</taxon>
        <taxon>Solaneae</taxon>
        <taxon>Solanum</taxon>
        <taxon>Solanum subgen. Lycopersicon</taxon>
    </lineage>
</organism>
<dbReference type="OrthoDB" id="1295061at2759"/>
<dbReference type="PaxDb" id="4081-Solyc01g008430.1.1"/>
<feature type="compositionally biased region" description="Basic and acidic residues" evidence="1">
    <location>
        <begin position="235"/>
        <end position="250"/>
    </location>
</feature>
<gene>
    <name evidence="2" type="primary">LOC104646330</name>
</gene>
<feature type="region of interest" description="Disordered" evidence="1">
    <location>
        <begin position="229"/>
        <end position="269"/>
    </location>
</feature>
<proteinExistence type="predicted"/>
<reference evidence="2" key="1">
    <citation type="journal article" date="2012" name="Nature">
        <title>The tomato genome sequence provides insights into fleshy fruit evolution.</title>
        <authorList>
            <consortium name="Tomato Genome Consortium"/>
        </authorList>
    </citation>
    <scope>NUCLEOTIDE SEQUENCE [LARGE SCALE GENOMIC DNA]</scope>
    <source>
        <strain evidence="2">cv. Heinz 1706</strain>
    </source>
</reference>
<dbReference type="OMA" id="YNWNLSR"/>
<name>A0A3Q7E8V5_SOLLC</name>
<accession>A0A3Q7E8V5</accession>
<dbReference type="InParanoid" id="A0A3Q7E8V5"/>
<dbReference type="KEGG" id="sly:104646330"/>
<dbReference type="GeneID" id="104646330"/>
<dbReference type="AlphaFoldDB" id="A0A3Q7E8V5"/>
<evidence type="ECO:0000256" key="1">
    <source>
        <dbReference type="SAM" id="MobiDB-lite"/>
    </source>
</evidence>
<dbReference type="Proteomes" id="UP000004994">
    <property type="component" value="Chromosome 1"/>
</dbReference>
<evidence type="ECO:0000313" key="3">
    <source>
        <dbReference type="Proteomes" id="UP000004994"/>
    </source>
</evidence>
<sequence length="383" mass="43774">MKENRGSNSKLSIKEGKDADYQVMADNTMNSLNIIDFIITSLSNNEEGNCKNAIHQQPDINGELGNNVITSNACILDNIDHIQKDNNTDNSPKLPISDEKDQNYHRLKQGMPRSKKSRSIIDIYKNTKRLSPPEEEYRHTSTLENHKTKVHNEGETEKDQVNISEEIVPNKIKQNIIHGEFENIGDNRSNLSPKENNDEEDHLNKGISERIMFQSLVNLCEVVVQKEITEERDESETRKDQEDSIDKELPDQQQQNIIGEPELNKVTSEDNLSSKSYHFSNDNDVNCGSKLLARDENNGNYRITQGLPRSTKFRSISNLYKCTTRMSLVEDEYNWNLSRGKDSLEDSNMHCSKKEDSSSKKDFGGKRKCGENQKGDEEKDAMT</sequence>